<dbReference type="GO" id="GO:0046168">
    <property type="term" value="P:glycerol-3-phosphate catabolic process"/>
    <property type="evidence" value="ECO:0007669"/>
    <property type="project" value="TreeGrafter"/>
</dbReference>
<organism evidence="8 9">
    <name type="scientific">Thioalkalivibrio paradoxus ARh 1</name>
    <dbReference type="NCBI Taxonomy" id="713585"/>
    <lineage>
        <taxon>Bacteria</taxon>
        <taxon>Pseudomonadati</taxon>
        <taxon>Pseudomonadota</taxon>
        <taxon>Gammaproteobacteria</taxon>
        <taxon>Chromatiales</taxon>
        <taxon>Ectothiorhodospiraceae</taxon>
        <taxon>Thioalkalivibrio</taxon>
    </lineage>
</organism>
<dbReference type="KEGG" id="tti:THITH_14065"/>
<gene>
    <name evidence="8" type="ORF">THITH_14065</name>
</gene>
<protein>
    <submittedName>
        <fullName evidence="8">FAD-dependent oxidoreductase</fullName>
    </submittedName>
</protein>
<dbReference type="InterPro" id="IPR000447">
    <property type="entry name" value="G3P_DH_FAD-dep"/>
</dbReference>
<dbReference type="Proteomes" id="UP000005289">
    <property type="component" value="Chromosome"/>
</dbReference>
<evidence type="ECO:0000256" key="3">
    <source>
        <dbReference type="ARBA" id="ARBA00022630"/>
    </source>
</evidence>
<reference evidence="8 9" key="1">
    <citation type="submission" date="2013-12" db="EMBL/GenBank/DDBJ databases">
        <authorList>
            <consortium name="DOE Joint Genome Institute"/>
            <person name="Muyzer G."/>
            <person name="Huntemann M."/>
            <person name="Han J."/>
            <person name="Chen A."/>
            <person name="Kyrpides N."/>
            <person name="Mavromatis K."/>
            <person name="Markowitz V."/>
            <person name="Palaniappan K."/>
            <person name="Ivanova N."/>
            <person name="Schaumberg A."/>
            <person name="Pati A."/>
            <person name="Liolios K."/>
            <person name="Nordberg H.P."/>
            <person name="Cantor M.N."/>
            <person name="Hua S.X."/>
            <person name="Woyke T."/>
        </authorList>
    </citation>
    <scope>NUCLEOTIDE SEQUENCE [LARGE SCALE GENOMIC DNA]</scope>
    <source>
        <strain evidence="8 9">ARh 1</strain>
    </source>
</reference>
<keyword evidence="5" id="KW-0560">Oxidoreductase</keyword>
<dbReference type="Gene3D" id="3.30.9.10">
    <property type="entry name" value="D-Amino Acid Oxidase, subunit A, domain 2"/>
    <property type="match status" value="1"/>
</dbReference>
<proteinExistence type="inferred from homology"/>
<dbReference type="STRING" id="713585.THITH_14065"/>
<dbReference type="RefSeq" id="WP_006747266.1">
    <property type="nucleotide sequence ID" value="NZ_CP007029.1"/>
</dbReference>
<keyword evidence="4" id="KW-0274">FAD</keyword>
<evidence type="ECO:0000259" key="6">
    <source>
        <dbReference type="Pfam" id="PF01266"/>
    </source>
</evidence>
<dbReference type="OrthoDB" id="9766796at2"/>
<evidence type="ECO:0000313" key="8">
    <source>
        <dbReference type="EMBL" id="AHE99201.1"/>
    </source>
</evidence>
<dbReference type="InterPro" id="IPR038299">
    <property type="entry name" value="DAO_C_sf"/>
</dbReference>
<sequence length="548" mass="61466">MSDQRERQLARLGEGLYDVLIVGGGINGAVSAAALAGQGARVALIDRGDFAGMTSQASSNLVWGGIKYLESREFALVRELCLSRNRLLRHYPSWVREIRFLATIDRGFRWDPRLLWLGTWVYWLFGSGFTRVPRRLSRRAIARVEPRIDIADAAGGFEYSDAFLCDHDARFVFQFVRAALRDGCAAANYVESLGARRDRGVWTLRARDVETGAEREIRARVLINAGGPLVDAHNALTGVRTEHRHVFSKGVHLILPQLSASGRILTFFADDGRLFFVIPMGNRSCVGTTDTPVQDPDTRVTDADRRFLLDNVNRRLKLARPLAPADVIAERCGVRPLAVRGNATLAPGDWLQLSRRHVIEVDRERAHLSLFGGKLTDCLNVAEEVADRVRELGIELPARARRWYGEPDAAARDAFFDAARALELDRYTPSGAPEPLSQRLWRRYDRDAMELLAMIRADARAAEIVIEGTEYLRCELELAREREMVVRLDDFLRRRSRIAQILGQQALRDAPGLIEACRILFGDQAQRRFEQLFAQSAAGPSQPDAGAR</sequence>
<dbReference type="PANTHER" id="PTHR11985">
    <property type="entry name" value="GLYCEROL-3-PHOSPHATE DEHYDROGENASE"/>
    <property type="match status" value="1"/>
</dbReference>
<dbReference type="Gene3D" id="1.10.8.870">
    <property type="entry name" value="Alpha-glycerophosphate oxidase, cap domain"/>
    <property type="match status" value="1"/>
</dbReference>
<comment type="similarity">
    <text evidence="2">Belongs to the FAD-dependent glycerol-3-phosphate dehydrogenase family.</text>
</comment>
<feature type="domain" description="Alpha-glycerophosphate oxidase C-terminal" evidence="7">
    <location>
        <begin position="431"/>
        <end position="517"/>
    </location>
</feature>
<dbReference type="PRINTS" id="PR01001">
    <property type="entry name" value="FADG3PDH"/>
</dbReference>
<dbReference type="InterPro" id="IPR031656">
    <property type="entry name" value="DAO_C"/>
</dbReference>
<dbReference type="Gene3D" id="3.50.50.60">
    <property type="entry name" value="FAD/NAD(P)-binding domain"/>
    <property type="match status" value="1"/>
</dbReference>
<dbReference type="InterPro" id="IPR006076">
    <property type="entry name" value="FAD-dep_OxRdtase"/>
</dbReference>
<accession>W0DL88</accession>
<keyword evidence="9" id="KW-1185">Reference proteome</keyword>
<dbReference type="EMBL" id="CP007029">
    <property type="protein sequence ID" value="AHE99201.1"/>
    <property type="molecule type" value="Genomic_DNA"/>
</dbReference>
<dbReference type="Pfam" id="PF16901">
    <property type="entry name" value="DAO_C"/>
    <property type="match status" value="1"/>
</dbReference>
<comment type="cofactor">
    <cofactor evidence="1">
        <name>FAD</name>
        <dbReference type="ChEBI" id="CHEBI:57692"/>
    </cofactor>
</comment>
<evidence type="ECO:0000313" key="9">
    <source>
        <dbReference type="Proteomes" id="UP000005289"/>
    </source>
</evidence>
<dbReference type="PANTHER" id="PTHR11985:SF15">
    <property type="entry name" value="GLYCEROL-3-PHOSPHATE DEHYDROGENASE, MITOCHONDRIAL"/>
    <property type="match status" value="1"/>
</dbReference>
<evidence type="ECO:0000259" key="7">
    <source>
        <dbReference type="Pfam" id="PF16901"/>
    </source>
</evidence>
<dbReference type="Pfam" id="PF01266">
    <property type="entry name" value="DAO"/>
    <property type="match status" value="1"/>
</dbReference>
<evidence type="ECO:0000256" key="5">
    <source>
        <dbReference type="ARBA" id="ARBA00023002"/>
    </source>
</evidence>
<dbReference type="HOGENOM" id="CLU_015740_5_1_6"/>
<evidence type="ECO:0000256" key="1">
    <source>
        <dbReference type="ARBA" id="ARBA00001974"/>
    </source>
</evidence>
<dbReference type="InterPro" id="IPR036188">
    <property type="entry name" value="FAD/NAD-bd_sf"/>
</dbReference>
<evidence type="ECO:0000256" key="2">
    <source>
        <dbReference type="ARBA" id="ARBA00007330"/>
    </source>
</evidence>
<feature type="domain" description="FAD dependent oxidoreductase" evidence="6">
    <location>
        <begin position="18"/>
        <end position="341"/>
    </location>
</feature>
<dbReference type="GO" id="GO:0004368">
    <property type="term" value="F:glycerol-3-phosphate dehydrogenase (quinone) activity"/>
    <property type="evidence" value="ECO:0007669"/>
    <property type="project" value="InterPro"/>
</dbReference>
<dbReference type="SUPFAM" id="SSF51905">
    <property type="entry name" value="FAD/NAD(P)-binding domain"/>
    <property type="match status" value="1"/>
</dbReference>
<evidence type="ECO:0000256" key="4">
    <source>
        <dbReference type="ARBA" id="ARBA00022827"/>
    </source>
</evidence>
<keyword evidence="3" id="KW-0285">Flavoprotein</keyword>
<dbReference type="AlphaFoldDB" id="W0DL88"/>
<name>W0DL88_9GAMM</name>